<dbReference type="EMBL" id="HBIR01023928">
    <property type="protein sequence ID" value="CAE0550790.1"/>
    <property type="molecule type" value="Transcribed_RNA"/>
</dbReference>
<accession>A0A6V2RB10</accession>
<organism evidence="2">
    <name type="scientific">Emiliania huxleyi</name>
    <name type="common">Coccolithophore</name>
    <name type="synonym">Pontosphaera huxleyi</name>
    <dbReference type="NCBI Taxonomy" id="2903"/>
    <lineage>
        <taxon>Eukaryota</taxon>
        <taxon>Haptista</taxon>
        <taxon>Haptophyta</taxon>
        <taxon>Prymnesiophyceae</taxon>
        <taxon>Isochrysidales</taxon>
        <taxon>Noelaerhabdaceae</taxon>
        <taxon>Emiliania</taxon>
    </lineage>
</organism>
<sequence length="343" mass="35870">MAASSSGTVTISLLSSDDEQRGEQDVPSADSPSASVAAAETAAERRPVAKRRRRRGGGRSWRRRAGDASASSTRAEDGEAAAAAELASGTSATELRAALLAFGLRPGGGAKPALALRLLRARRAAAVSEERYGVAASDDAGATAALRPRFDGERSGHVRAAVDGCRLCGGAIRPPKKTFCCDECVHFHLLRTSGPHVRKALALRDGRRCALCGVDCGAAYTAAGRAVRAAAAEAKAAGQGGEAIAAVFFPLSTLSGSEVRRASLHSCRWRRRRRRCRAASLTGRLGGTRSSLASGGCACARARSGRRRGVSWDVAEIPSRSIRLVEIGRELHFVDRGTSGEIR</sequence>
<proteinExistence type="predicted"/>
<gene>
    <name evidence="2" type="ORF">EHUX00137_LOCUS18342</name>
    <name evidence="3" type="ORF">EHUX00137_LOCUS18343</name>
    <name evidence="4" type="ORF">EHUX00137_LOCUS18346</name>
</gene>
<dbReference type="EMBL" id="HBIR01023931">
    <property type="protein sequence ID" value="CAE0550794.1"/>
    <property type="molecule type" value="Transcribed_RNA"/>
</dbReference>
<name>A0A6V2RB10_EMIHU</name>
<feature type="compositionally biased region" description="Polar residues" evidence="1">
    <location>
        <begin position="1"/>
        <end position="15"/>
    </location>
</feature>
<dbReference type="AlphaFoldDB" id="A0A6V2RB10"/>
<feature type="compositionally biased region" description="Low complexity" evidence="1">
    <location>
        <begin position="25"/>
        <end position="41"/>
    </location>
</feature>
<protein>
    <submittedName>
        <fullName evidence="2">Uncharacterized protein</fullName>
    </submittedName>
</protein>
<feature type="region of interest" description="Disordered" evidence="1">
    <location>
        <begin position="1"/>
        <end position="77"/>
    </location>
</feature>
<evidence type="ECO:0000256" key="1">
    <source>
        <dbReference type="SAM" id="MobiDB-lite"/>
    </source>
</evidence>
<reference evidence="2" key="1">
    <citation type="submission" date="2021-01" db="EMBL/GenBank/DDBJ databases">
        <authorList>
            <person name="Corre E."/>
            <person name="Pelletier E."/>
            <person name="Niang G."/>
            <person name="Scheremetjew M."/>
            <person name="Finn R."/>
            <person name="Kale V."/>
            <person name="Holt S."/>
            <person name="Cochrane G."/>
            <person name="Meng A."/>
            <person name="Brown T."/>
            <person name="Cohen L."/>
        </authorList>
    </citation>
    <scope>NUCLEOTIDE SEQUENCE</scope>
    <source>
        <strain evidence="2">379</strain>
    </source>
</reference>
<feature type="compositionally biased region" description="Basic residues" evidence="1">
    <location>
        <begin position="48"/>
        <end position="63"/>
    </location>
</feature>
<evidence type="ECO:0000313" key="2">
    <source>
        <dbReference type="EMBL" id="CAE0550789.1"/>
    </source>
</evidence>
<dbReference type="EMBL" id="HBIR01023927">
    <property type="protein sequence ID" value="CAE0550789.1"/>
    <property type="molecule type" value="Transcribed_RNA"/>
</dbReference>
<evidence type="ECO:0000313" key="3">
    <source>
        <dbReference type="EMBL" id="CAE0550790.1"/>
    </source>
</evidence>
<evidence type="ECO:0000313" key="4">
    <source>
        <dbReference type="EMBL" id="CAE0550794.1"/>
    </source>
</evidence>